<organism evidence="2 3">
    <name type="scientific">Arachis hypogaea</name>
    <name type="common">Peanut</name>
    <dbReference type="NCBI Taxonomy" id="3818"/>
    <lineage>
        <taxon>Eukaryota</taxon>
        <taxon>Viridiplantae</taxon>
        <taxon>Streptophyta</taxon>
        <taxon>Embryophyta</taxon>
        <taxon>Tracheophyta</taxon>
        <taxon>Spermatophyta</taxon>
        <taxon>Magnoliopsida</taxon>
        <taxon>eudicotyledons</taxon>
        <taxon>Gunneridae</taxon>
        <taxon>Pentapetalae</taxon>
        <taxon>rosids</taxon>
        <taxon>fabids</taxon>
        <taxon>Fabales</taxon>
        <taxon>Fabaceae</taxon>
        <taxon>Papilionoideae</taxon>
        <taxon>50 kb inversion clade</taxon>
        <taxon>dalbergioids sensu lato</taxon>
        <taxon>Dalbergieae</taxon>
        <taxon>Pterocarpus clade</taxon>
        <taxon>Arachis</taxon>
    </lineage>
</organism>
<sequence>MCQSLFIAPPTLTQEFHRLSNPSFNASSVAAPSSALLPSQVADKKILLAPPLKLQVSYNEAISSGSSFKEVQWVNEQINEEDEEELEVVACQASSDNNDKVGNDNPHDDDKDPSATKDVDEDEQVRIIAAYFIASTV</sequence>
<evidence type="ECO:0000313" key="2">
    <source>
        <dbReference type="EMBL" id="QHN77352.1"/>
    </source>
</evidence>
<evidence type="ECO:0000256" key="1">
    <source>
        <dbReference type="SAM" id="MobiDB-lite"/>
    </source>
</evidence>
<gene>
    <name evidence="2" type="ORF">DS421_19g651920</name>
</gene>
<dbReference type="Proteomes" id="UP000464620">
    <property type="component" value="Chromosome B09"/>
</dbReference>
<dbReference type="AlphaFoldDB" id="A0A6B9VAU1"/>
<reference evidence="2 3" key="1">
    <citation type="submission" date="2020-01" db="EMBL/GenBank/DDBJ databases">
        <title>Genome sequence of Arachis hypogaea, cultivar Shitouqi.</title>
        <authorList>
            <person name="Zhuang W."/>
            <person name="Chen H."/>
            <person name="Varshney R."/>
            <person name="Wang D."/>
            <person name="Ming R."/>
        </authorList>
    </citation>
    <scope>NUCLEOTIDE SEQUENCE [LARGE SCALE GENOMIC DNA]</scope>
    <source>
        <tissue evidence="2">Young leaf</tissue>
    </source>
</reference>
<dbReference type="EMBL" id="CP031001">
    <property type="protein sequence ID" value="QHN77352.1"/>
    <property type="molecule type" value="Genomic_DNA"/>
</dbReference>
<accession>A0A6B9VAU1</accession>
<evidence type="ECO:0000313" key="3">
    <source>
        <dbReference type="Proteomes" id="UP000464620"/>
    </source>
</evidence>
<protein>
    <submittedName>
        <fullName evidence="2">Uncharacterized protein</fullName>
    </submittedName>
</protein>
<feature type="compositionally biased region" description="Basic and acidic residues" evidence="1">
    <location>
        <begin position="97"/>
        <end position="118"/>
    </location>
</feature>
<proteinExistence type="predicted"/>
<feature type="region of interest" description="Disordered" evidence="1">
    <location>
        <begin position="84"/>
        <end position="122"/>
    </location>
</feature>
<name>A0A6B9VAU1_ARAHY</name>